<evidence type="ECO:0000256" key="9">
    <source>
        <dbReference type="ARBA" id="ARBA00023315"/>
    </source>
</evidence>
<evidence type="ECO:0000256" key="4">
    <source>
        <dbReference type="ARBA" id="ARBA00022723"/>
    </source>
</evidence>
<feature type="region of interest" description="Disordered" evidence="10">
    <location>
        <begin position="237"/>
        <end position="306"/>
    </location>
</feature>
<feature type="compositionally biased region" description="Basic and acidic residues" evidence="10">
    <location>
        <begin position="65"/>
        <end position="74"/>
    </location>
</feature>
<comment type="subcellular location">
    <subcellularLocation>
        <location evidence="1">Nucleus</location>
    </subcellularLocation>
</comment>
<proteinExistence type="inferred from homology"/>
<dbReference type="Pfam" id="PF13880">
    <property type="entry name" value="Acetyltransf_13"/>
    <property type="match status" value="1"/>
</dbReference>
<keyword evidence="9" id="KW-0012">Acyltransferase</keyword>
<dbReference type="GO" id="GO:0008270">
    <property type="term" value="F:zinc ion binding"/>
    <property type="evidence" value="ECO:0007669"/>
    <property type="project" value="UniProtKB-KW"/>
</dbReference>
<feature type="compositionally biased region" description="Pro residues" evidence="10">
    <location>
        <begin position="263"/>
        <end position="278"/>
    </location>
</feature>
<feature type="domain" description="N-acetyltransferase ESCO acetyl-transferase" evidence="12">
    <location>
        <begin position="554"/>
        <end position="615"/>
    </location>
</feature>
<dbReference type="InterPro" id="IPR028005">
    <property type="entry name" value="AcTrfase_ESCO_Znf_dom"/>
</dbReference>
<dbReference type="GO" id="GO:0061733">
    <property type="term" value="F:protein-lysine-acetyltransferase activity"/>
    <property type="evidence" value="ECO:0007669"/>
    <property type="project" value="TreeGrafter"/>
</dbReference>
<evidence type="ECO:0000256" key="7">
    <source>
        <dbReference type="ARBA" id="ARBA00023242"/>
    </source>
</evidence>
<keyword evidence="14" id="KW-1185">Reference proteome</keyword>
<dbReference type="Pfam" id="PF13878">
    <property type="entry name" value="zf-C2H2_3"/>
    <property type="match status" value="1"/>
</dbReference>
<feature type="region of interest" description="Disordered" evidence="10">
    <location>
        <begin position="1"/>
        <end position="91"/>
    </location>
</feature>
<feature type="compositionally biased region" description="Low complexity" evidence="10">
    <location>
        <begin position="245"/>
        <end position="262"/>
    </location>
</feature>
<dbReference type="STRING" id="1432307.W9C6X3"/>
<dbReference type="EMBL" id="AYSA01000491">
    <property type="protein sequence ID" value="ESZ91493.1"/>
    <property type="molecule type" value="Genomic_DNA"/>
</dbReference>
<evidence type="ECO:0000259" key="11">
    <source>
        <dbReference type="Pfam" id="PF13878"/>
    </source>
</evidence>
<dbReference type="Proteomes" id="UP000019487">
    <property type="component" value="Unassembled WGS sequence"/>
</dbReference>
<keyword evidence="7" id="KW-0539">Nucleus</keyword>
<protein>
    <recommendedName>
        <fullName evidence="15">N-acetyltransferase domain-containing protein</fullName>
    </recommendedName>
</protein>
<keyword evidence="6" id="KW-0862">Zinc</keyword>
<feature type="compositionally biased region" description="Polar residues" evidence="10">
    <location>
        <begin position="53"/>
        <end position="64"/>
    </location>
</feature>
<keyword evidence="5" id="KW-0863">Zinc-finger</keyword>
<comment type="similarity">
    <text evidence="2">Belongs to the acetyltransferase family. ECO subfamily.</text>
</comment>
<dbReference type="AlphaFoldDB" id="W9C6X3"/>
<keyword evidence="4" id="KW-0479">Metal-binding</keyword>
<evidence type="ECO:0000256" key="2">
    <source>
        <dbReference type="ARBA" id="ARBA00005816"/>
    </source>
</evidence>
<dbReference type="GO" id="GO:0000785">
    <property type="term" value="C:chromatin"/>
    <property type="evidence" value="ECO:0007669"/>
    <property type="project" value="TreeGrafter"/>
</dbReference>
<keyword evidence="8" id="KW-0131">Cell cycle</keyword>
<keyword evidence="3" id="KW-0808">Transferase</keyword>
<organism evidence="13 14">
    <name type="scientific">Sclerotinia borealis (strain F-4128)</name>
    <dbReference type="NCBI Taxonomy" id="1432307"/>
    <lineage>
        <taxon>Eukaryota</taxon>
        <taxon>Fungi</taxon>
        <taxon>Dikarya</taxon>
        <taxon>Ascomycota</taxon>
        <taxon>Pezizomycotina</taxon>
        <taxon>Leotiomycetes</taxon>
        <taxon>Helotiales</taxon>
        <taxon>Sclerotiniaceae</taxon>
        <taxon>Sclerotinia</taxon>
    </lineage>
</organism>
<feature type="domain" description="N-acetyltransferase ESCO zinc-finger" evidence="11">
    <location>
        <begin position="380"/>
        <end position="416"/>
    </location>
</feature>
<evidence type="ECO:0000313" key="14">
    <source>
        <dbReference type="Proteomes" id="UP000019487"/>
    </source>
</evidence>
<gene>
    <name evidence="13" type="ORF">SBOR_8122</name>
</gene>
<evidence type="ECO:0000256" key="8">
    <source>
        <dbReference type="ARBA" id="ARBA00023306"/>
    </source>
</evidence>
<reference evidence="13 14" key="1">
    <citation type="journal article" date="2014" name="Genome Announc.">
        <title>Draft genome sequence of Sclerotinia borealis, a psychrophilic plant pathogenic fungus.</title>
        <authorList>
            <person name="Mardanov A.V."/>
            <person name="Beletsky A.V."/>
            <person name="Kadnikov V.V."/>
            <person name="Ignatov A.N."/>
            <person name="Ravin N.V."/>
        </authorList>
    </citation>
    <scope>NUCLEOTIDE SEQUENCE [LARGE SCALE GENOMIC DNA]</scope>
    <source>
        <strain evidence="14">F-4157</strain>
    </source>
</reference>
<accession>W9C6X3</accession>
<dbReference type="PANTHER" id="PTHR45884:SF2">
    <property type="entry name" value="N-ACETYLTRANSFERASE ECO"/>
    <property type="match status" value="1"/>
</dbReference>
<dbReference type="GO" id="GO:0005634">
    <property type="term" value="C:nucleus"/>
    <property type="evidence" value="ECO:0007669"/>
    <property type="project" value="UniProtKB-SubCell"/>
</dbReference>
<evidence type="ECO:0000259" key="12">
    <source>
        <dbReference type="Pfam" id="PF13880"/>
    </source>
</evidence>
<evidence type="ECO:0008006" key="15">
    <source>
        <dbReference type="Google" id="ProtNLM"/>
    </source>
</evidence>
<evidence type="ECO:0000256" key="5">
    <source>
        <dbReference type="ARBA" id="ARBA00022771"/>
    </source>
</evidence>
<dbReference type="GO" id="GO:0007064">
    <property type="term" value="P:mitotic sister chromatid cohesion"/>
    <property type="evidence" value="ECO:0007669"/>
    <property type="project" value="TreeGrafter"/>
</dbReference>
<evidence type="ECO:0000313" key="13">
    <source>
        <dbReference type="EMBL" id="ESZ91493.1"/>
    </source>
</evidence>
<evidence type="ECO:0000256" key="3">
    <source>
        <dbReference type="ARBA" id="ARBA00022679"/>
    </source>
</evidence>
<dbReference type="OrthoDB" id="428854at2759"/>
<comment type="caution">
    <text evidence="13">The sequence shown here is derived from an EMBL/GenBank/DDBJ whole genome shotgun (WGS) entry which is preliminary data.</text>
</comment>
<name>W9C6X3_SCLBF</name>
<evidence type="ECO:0000256" key="10">
    <source>
        <dbReference type="SAM" id="MobiDB-lite"/>
    </source>
</evidence>
<feature type="compositionally biased region" description="Low complexity" evidence="10">
    <location>
        <begin position="28"/>
        <end position="42"/>
    </location>
</feature>
<evidence type="ECO:0000256" key="6">
    <source>
        <dbReference type="ARBA" id="ARBA00022833"/>
    </source>
</evidence>
<evidence type="ECO:0000256" key="1">
    <source>
        <dbReference type="ARBA" id="ARBA00004123"/>
    </source>
</evidence>
<dbReference type="HOGENOM" id="CLU_435573_0_0_1"/>
<sequence>MRTYSKRTRGSNQDFSIKRQRVDSSEFISISSPTGSESSLPSKNHSSDRPEGKTQSPLASSPTKRCSEDTRDPPSTKSRVLSPQSGRSISPLAKLKLNCQNQRDNGIVNSDLPDLLNPKSSTKIKDNKLTSTKVTLISTPSSPSISRSSSRSKHNNVITTTIPSFPTLQLTSSIRRNLASNNTSLDLDSLLQNTNKITTLISKENLVTLLSKTILKDDTVTSESQLVEKVNRSSIRSYFKPLPQPQRSSSPLKSQSSILSDPPQQPVLSPPSSPPSIPQNPLVSTRSKSIRRRISTKPNLPNINTMSDIYEGDMQELGGDFTDDARVEMMERYHDAQDMRDHAIIDHGTLLPLDDQALDIPERANLRAEIARPMGFALHQQILDLGQSFHNKCPNCGMQYAINVANDQRLHDQFHNIFRMGGPIFKPKYVNTQVWTKVINGEKHSIQAISNKESSPIRNLVESILEATLMDMDGTLPSSEHLWSMIPSPNDPKDLIPVPRYKVFLYLIGARPIGILLAERIGKANAIMTMTTTETENITSSISLPTLPTNTSQEAYMCIDRLWVHTDFRRQNIATSLANQAREKFIPGLIIDKKEVAISQPTSVGAEFAEKYFRGVLEDGARYLIASV</sequence>
<feature type="compositionally biased region" description="Polar residues" evidence="10">
    <location>
        <begin position="75"/>
        <end position="88"/>
    </location>
</feature>
<dbReference type="InterPro" id="IPR028009">
    <property type="entry name" value="ESCO_Acetyltransf_dom"/>
</dbReference>
<dbReference type="PANTHER" id="PTHR45884">
    <property type="entry name" value="N-ACETYLTRANSFERASE ECO"/>
    <property type="match status" value="1"/>
</dbReference>